<keyword evidence="3" id="KW-0813">Transport</keyword>
<dbReference type="GO" id="GO:0016020">
    <property type="term" value="C:membrane"/>
    <property type="evidence" value="ECO:0007669"/>
    <property type="project" value="UniProtKB-SubCell"/>
</dbReference>
<protein>
    <submittedName>
        <fullName evidence="9">Uncharacterized protein</fullName>
    </submittedName>
</protein>
<evidence type="ECO:0000256" key="5">
    <source>
        <dbReference type="ARBA" id="ARBA00022737"/>
    </source>
</evidence>
<keyword evidence="10" id="KW-1185">Reference proteome</keyword>
<evidence type="ECO:0000256" key="2">
    <source>
        <dbReference type="ARBA" id="ARBA00006375"/>
    </source>
</evidence>
<evidence type="ECO:0000256" key="7">
    <source>
        <dbReference type="ARBA" id="ARBA00023136"/>
    </source>
</evidence>
<name>A0AAV0LH14_9ROSI</name>
<dbReference type="AlphaFoldDB" id="A0AAV0LH14"/>
<keyword evidence="7" id="KW-0472">Membrane</keyword>
<evidence type="ECO:0000256" key="8">
    <source>
        <dbReference type="SAM" id="MobiDB-lite"/>
    </source>
</evidence>
<gene>
    <name evidence="9" type="ORF">LITE_LOCUS23583</name>
</gene>
<dbReference type="SUPFAM" id="SSF103506">
    <property type="entry name" value="Mitochondrial carrier"/>
    <property type="match status" value="1"/>
</dbReference>
<comment type="caution">
    <text evidence="9">The sequence shown here is derived from an EMBL/GenBank/DDBJ whole genome shotgun (WGS) entry which is preliminary data.</text>
</comment>
<dbReference type="Proteomes" id="UP001154282">
    <property type="component" value="Unassembled WGS sequence"/>
</dbReference>
<feature type="region of interest" description="Disordered" evidence="8">
    <location>
        <begin position="76"/>
        <end position="96"/>
    </location>
</feature>
<accession>A0AAV0LH14</accession>
<evidence type="ECO:0000256" key="4">
    <source>
        <dbReference type="ARBA" id="ARBA00022692"/>
    </source>
</evidence>
<comment type="subcellular location">
    <subcellularLocation>
        <location evidence="1">Membrane</location>
    </subcellularLocation>
</comment>
<dbReference type="InterPro" id="IPR050391">
    <property type="entry name" value="Mito_Metabolite_Transporter"/>
</dbReference>
<keyword evidence="6" id="KW-1133">Transmembrane helix</keyword>
<evidence type="ECO:0000313" key="9">
    <source>
        <dbReference type="EMBL" id="CAI0432734.1"/>
    </source>
</evidence>
<feature type="compositionally biased region" description="Gly residues" evidence="8">
    <location>
        <begin position="83"/>
        <end position="94"/>
    </location>
</feature>
<dbReference type="PANTHER" id="PTHR45618">
    <property type="entry name" value="MITOCHONDRIAL DICARBOXYLATE CARRIER-RELATED"/>
    <property type="match status" value="1"/>
</dbReference>
<proteinExistence type="inferred from homology"/>
<keyword evidence="5" id="KW-0677">Repeat</keyword>
<evidence type="ECO:0000256" key="6">
    <source>
        <dbReference type="ARBA" id="ARBA00022989"/>
    </source>
</evidence>
<comment type="similarity">
    <text evidence="2">Belongs to the mitochondrial carrier (TC 2.A.29) family.</text>
</comment>
<dbReference type="Gene3D" id="1.50.40.10">
    <property type="entry name" value="Mitochondrial carrier domain"/>
    <property type="match status" value="1"/>
</dbReference>
<evidence type="ECO:0000313" key="10">
    <source>
        <dbReference type="Proteomes" id="UP001154282"/>
    </source>
</evidence>
<evidence type="ECO:0000256" key="1">
    <source>
        <dbReference type="ARBA" id="ARBA00004370"/>
    </source>
</evidence>
<sequence length="263" mass="28421">MAQFTAQGRLKLLFNSDGIRYKLVGGAFGNGFRSFQLHKGKLSFLGSGTTKLHVFSTSENPRTRSKFYAEARLSIDGESESGSGSGSGSEGEGGSYDDDTDDFYETDFDTDELACFRGLVLDISYRTHVTLSMGKSRVAESLLEMTVNRAMLVTASQLASYDQFKETILEKGVMSDGLGTHVTASFTAGFVAAVVLNPVDVIKNPTPLGPLQLQLVQIGVEDHLRHYHNSDLHVAPVLQRHRGSFGVGGVLADDRLLPGGDVH</sequence>
<keyword evidence="4" id="KW-0812">Transmembrane</keyword>
<organism evidence="9 10">
    <name type="scientific">Linum tenue</name>
    <dbReference type="NCBI Taxonomy" id="586396"/>
    <lineage>
        <taxon>Eukaryota</taxon>
        <taxon>Viridiplantae</taxon>
        <taxon>Streptophyta</taxon>
        <taxon>Embryophyta</taxon>
        <taxon>Tracheophyta</taxon>
        <taxon>Spermatophyta</taxon>
        <taxon>Magnoliopsida</taxon>
        <taxon>eudicotyledons</taxon>
        <taxon>Gunneridae</taxon>
        <taxon>Pentapetalae</taxon>
        <taxon>rosids</taxon>
        <taxon>fabids</taxon>
        <taxon>Malpighiales</taxon>
        <taxon>Linaceae</taxon>
        <taxon>Linum</taxon>
    </lineage>
</organism>
<evidence type="ECO:0000256" key="3">
    <source>
        <dbReference type="ARBA" id="ARBA00022448"/>
    </source>
</evidence>
<feature type="non-terminal residue" evidence="9">
    <location>
        <position position="263"/>
    </location>
</feature>
<dbReference type="InterPro" id="IPR023395">
    <property type="entry name" value="MCP_dom_sf"/>
</dbReference>
<reference evidence="9" key="1">
    <citation type="submission" date="2022-08" db="EMBL/GenBank/DDBJ databases">
        <authorList>
            <person name="Gutierrez-Valencia J."/>
        </authorList>
    </citation>
    <scope>NUCLEOTIDE SEQUENCE</scope>
</reference>
<dbReference type="EMBL" id="CAMGYJ010000006">
    <property type="protein sequence ID" value="CAI0432734.1"/>
    <property type="molecule type" value="Genomic_DNA"/>
</dbReference>